<evidence type="ECO:0000256" key="8">
    <source>
        <dbReference type="ARBA" id="ARBA00023128"/>
    </source>
</evidence>
<keyword evidence="8" id="KW-0496">Mitochondrion</keyword>
<evidence type="ECO:0000313" key="11">
    <source>
        <dbReference type="EMBL" id="WEW61456.1"/>
    </source>
</evidence>
<dbReference type="Gene3D" id="3.40.30.10">
    <property type="entry name" value="Glutaredoxin"/>
    <property type="match status" value="1"/>
</dbReference>
<evidence type="ECO:0000256" key="9">
    <source>
        <dbReference type="ARBA" id="ARBA00023136"/>
    </source>
</evidence>
<evidence type="ECO:0000256" key="1">
    <source>
        <dbReference type="ARBA" id="ARBA00003195"/>
    </source>
</evidence>
<organism evidence="11 12">
    <name type="scientific">Emydomyces testavorans</name>
    <dbReference type="NCBI Taxonomy" id="2070801"/>
    <lineage>
        <taxon>Eukaryota</taxon>
        <taxon>Fungi</taxon>
        <taxon>Dikarya</taxon>
        <taxon>Ascomycota</taxon>
        <taxon>Pezizomycotina</taxon>
        <taxon>Eurotiomycetes</taxon>
        <taxon>Eurotiomycetidae</taxon>
        <taxon>Onygenales</taxon>
        <taxon>Nannizziopsiaceae</taxon>
        <taxon>Emydomyces</taxon>
    </lineage>
</organism>
<dbReference type="EMBL" id="CP120631">
    <property type="protein sequence ID" value="WEW61456.1"/>
    <property type="molecule type" value="Genomic_DNA"/>
</dbReference>
<dbReference type="InterPro" id="IPR007741">
    <property type="entry name" value="Ribosomal_mL43/mS25/NADH_DH"/>
</dbReference>
<dbReference type="PANTHER" id="PTHR12878:SF0">
    <property type="entry name" value="NADH DEHYDROGENASE [UBIQUINONE] 1 ALPHA SUBCOMPLEX SUBUNIT 2"/>
    <property type="match status" value="1"/>
</dbReference>
<name>A0AAF0DMB9_9EURO</name>
<dbReference type="PANTHER" id="PTHR12878">
    <property type="entry name" value="NADH-UBIQUINONE OXIDOREDUCTASE B8 SUBUNIT"/>
    <property type="match status" value="1"/>
</dbReference>
<protein>
    <recommendedName>
        <fullName evidence="10">Ribosomal protein/NADH dehydrogenase domain-containing protein</fullName>
    </recommendedName>
</protein>
<dbReference type="AlphaFoldDB" id="A0AAF0DMB9"/>
<evidence type="ECO:0000256" key="3">
    <source>
        <dbReference type="ARBA" id="ARBA00008939"/>
    </source>
</evidence>
<keyword evidence="5" id="KW-0679">Respiratory chain</keyword>
<keyword evidence="6" id="KW-0999">Mitochondrion inner membrane</keyword>
<dbReference type="Pfam" id="PF05047">
    <property type="entry name" value="L51_S25_CI-B8"/>
    <property type="match status" value="1"/>
</dbReference>
<evidence type="ECO:0000259" key="10">
    <source>
        <dbReference type="Pfam" id="PF05047"/>
    </source>
</evidence>
<comment type="subcellular location">
    <subcellularLocation>
        <location evidence="2">Mitochondrion inner membrane</location>
        <topology evidence="2">Peripheral membrane protein</topology>
        <orientation evidence="2">Matrix side</orientation>
    </subcellularLocation>
</comment>
<dbReference type="InterPro" id="IPR016464">
    <property type="entry name" value="NADH_Ub_cplx-1_asu_su-2"/>
</dbReference>
<evidence type="ECO:0000256" key="2">
    <source>
        <dbReference type="ARBA" id="ARBA00004443"/>
    </source>
</evidence>
<dbReference type="SUPFAM" id="SSF52833">
    <property type="entry name" value="Thioredoxin-like"/>
    <property type="match status" value="1"/>
</dbReference>
<comment type="function">
    <text evidence="1">Accessory subunit of the mitochondrial membrane respiratory chain NADH dehydrogenase (Complex I), that is believed not to be involved in catalysis. Complex I functions in the transfer of electrons from NADH to the respiratory chain. The immediate electron acceptor for the enzyme is believed to be ubiquinone.</text>
</comment>
<evidence type="ECO:0000256" key="5">
    <source>
        <dbReference type="ARBA" id="ARBA00022660"/>
    </source>
</evidence>
<dbReference type="InterPro" id="IPR036249">
    <property type="entry name" value="Thioredoxin-like_sf"/>
</dbReference>
<evidence type="ECO:0000256" key="7">
    <source>
        <dbReference type="ARBA" id="ARBA00022982"/>
    </source>
</evidence>
<keyword evidence="7" id="KW-0249">Electron transport</keyword>
<reference evidence="11" key="1">
    <citation type="submission" date="2023-03" db="EMBL/GenBank/DDBJ databases">
        <title>Emydomyces testavorans Genome Sequence.</title>
        <authorList>
            <person name="Hoyer L."/>
        </authorList>
    </citation>
    <scope>NUCLEOTIDE SEQUENCE</scope>
    <source>
        <strain evidence="11">16-2883</strain>
    </source>
</reference>
<proteinExistence type="inferred from homology"/>
<keyword evidence="9" id="KW-0472">Membrane</keyword>
<evidence type="ECO:0000313" key="12">
    <source>
        <dbReference type="Proteomes" id="UP001219355"/>
    </source>
</evidence>
<evidence type="ECO:0000256" key="4">
    <source>
        <dbReference type="ARBA" id="ARBA00022448"/>
    </source>
</evidence>
<feature type="domain" description="Ribosomal protein/NADH dehydrogenase" evidence="10">
    <location>
        <begin position="28"/>
        <end position="65"/>
    </location>
</feature>
<keyword evidence="12" id="KW-1185">Reference proteome</keyword>
<evidence type="ECO:0000256" key="6">
    <source>
        <dbReference type="ARBA" id="ARBA00022792"/>
    </source>
</evidence>
<accession>A0AAF0DMB9</accession>
<gene>
    <name evidence="11" type="ORF">PRK78_006946</name>
</gene>
<sequence>MSAKYAFSKGLKELRFLFCHSSSHSDATRTFLKRAYPTMKRHNPYTPIMIREAADIEPRIFARYGMSG</sequence>
<dbReference type="GO" id="GO:0005743">
    <property type="term" value="C:mitochondrial inner membrane"/>
    <property type="evidence" value="ECO:0007669"/>
    <property type="project" value="UniProtKB-SubCell"/>
</dbReference>
<keyword evidence="4" id="KW-0813">Transport</keyword>
<dbReference type="PIRSF" id="PIRSF005822">
    <property type="entry name" value="NDUA2"/>
    <property type="match status" value="1"/>
</dbReference>
<dbReference type="Proteomes" id="UP001219355">
    <property type="component" value="Chromosome 5"/>
</dbReference>
<comment type="similarity">
    <text evidence="3">Belongs to the complex I NDUFA2 subunit family.</text>
</comment>